<proteinExistence type="predicted"/>
<comment type="caution">
    <text evidence="2">The sequence shown here is derived from an EMBL/GenBank/DDBJ whole genome shotgun (WGS) entry which is preliminary data.</text>
</comment>
<dbReference type="InterPro" id="IPR000953">
    <property type="entry name" value="Chromo/chromo_shadow_dom"/>
</dbReference>
<organism evidence="2 3">
    <name type="scientific">Phytophthora fragariae</name>
    <dbReference type="NCBI Taxonomy" id="53985"/>
    <lineage>
        <taxon>Eukaryota</taxon>
        <taxon>Sar</taxon>
        <taxon>Stramenopiles</taxon>
        <taxon>Oomycota</taxon>
        <taxon>Peronosporomycetes</taxon>
        <taxon>Peronosporales</taxon>
        <taxon>Peronosporaceae</taxon>
        <taxon>Phytophthora</taxon>
    </lineage>
</organism>
<dbReference type="EMBL" id="QXFX01012878">
    <property type="protein sequence ID" value="KAE9037280.1"/>
    <property type="molecule type" value="Genomic_DNA"/>
</dbReference>
<dbReference type="Proteomes" id="UP000488956">
    <property type="component" value="Unassembled WGS sequence"/>
</dbReference>
<evidence type="ECO:0000313" key="2">
    <source>
        <dbReference type="EMBL" id="KAE9037280.1"/>
    </source>
</evidence>
<evidence type="ECO:0000259" key="1">
    <source>
        <dbReference type="PROSITE" id="PS50013"/>
    </source>
</evidence>
<evidence type="ECO:0000313" key="3">
    <source>
        <dbReference type="Proteomes" id="UP000488956"/>
    </source>
</evidence>
<dbReference type="SUPFAM" id="SSF54160">
    <property type="entry name" value="Chromo domain-like"/>
    <property type="match status" value="1"/>
</dbReference>
<protein>
    <recommendedName>
        <fullName evidence="1">Chromo domain-containing protein</fullName>
    </recommendedName>
</protein>
<feature type="domain" description="Chromo" evidence="1">
    <location>
        <begin position="27"/>
        <end position="77"/>
    </location>
</feature>
<reference evidence="2 3" key="1">
    <citation type="submission" date="2018-09" db="EMBL/GenBank/DDBJ databases">
        <title>Genomic investigation of the strawberry pathogen Phytophthora fragariae indicates pathogenicity is determined by transcriptional variation in three key races.</title>
        <authorList>
            <person name="Adams T.M."/>
            <person name="Armitage A.D."/>
            <person name="Sobczyk M.K."/>
            <person name="Bates H.J."/>
            <person name="Dunwell J.M."/>
            <person name="Nellist C.F."/>
            <person name="Harrison R.J."/>
        </authorList>
    </citation>
    <scope>NUCLEOTIDE SEQUENCE [LARGE SCALE GENOMIC DNA]</scope>
    <source>
        <strain evidence="2 3">ONT-3</strain>
    </source>
</reference>
<dbReference type="AlphaFoldDB" id="A0A6G0JCT5"/>
<feature type="non-terminal residue" evidence="2">
    <location>
        <position position="1"/>
    </location>
</feature>
<dbReference type="PROSITE" id="PS50013">
    <property type="entry name" value="CHROMO_2"/>
    <property type="match status" value="1"/>
</dbReference>
<accession>A0A6G0JCT5</accession>
<gene>
    <name evidence="2" type="ORF">PF010_g33342</name>
</gene>
<dbReference type="InterPro" id="IPR016197">
    <property type="entry name" value="Chromo-like_dom_sf"/>
</dbReference>
<name>A0A6G0JCT5_9STRA</name>
<dbReference type="Gene3D" id="2.40.50.40">
    <property type="match status" value="1"/>
</dbReference>
<sequence>RLKFYADSTLNTTDELLELASSQGMVVGVSGFLEHRFNEEFERWELLVSWVGLQAIENSWEPLDTLLQDVPAKVRQYATTCGDDDFPHQLD</sequence>